<proteinExistence type="predicted"/>
<dbReference type="AlphaFoldDB" id="A0BYS4"/>
<evidence type="ECO:0000313" key="2">
    <source>
        <dbReference type="EMBL" id="CAK63691.1"/>
    </source>
</evidence>
<feature type="compositionally biased region" description="Polar residues" evidence="1">
    <location>
        <begin position="35"/>
        <end position="49"/>
    </location>
</feature>
<dbReference type="EMBL" id="CT868028">
    <property type="protein sequence ID" value="CAK63691.1"/>
    <property type="molecule type" value="Genomic_DNA"/>
</dbReference>
<dbReference type="GeneID" id="5016879"/>
<feature type="region of interest" description="Disordered" evidence="1">
    <location>
        <begin position="18"/>
        <end position="49"/>
    </location>
</feature>
<evidence type="ECO:0000313" key="3">
    <source>
        <dbReference type="Proteomes" id="UP000000600"/>
    </source>
</evidence>
<dbReference type="InParanoid" id="A0BYS4"/>
<gene>
    <name evidence="2" type="ORF">GSPATT00033544001</name>
</gene>
<dbReference type="Proteomes" id="UP000000600">
    <property type="component" value="Unassembled WGS sequence"/>
</dbReference>
<dbReference type="HOGENOM" id="CLU_1306948_0_0_1"/>
<dbReference type="KEGG" id="ptm:GSPATT00033544001"/>
<keyword evidence="3" id="KW-1185">Reference proteome</keyword>
<name>A0BYS4_PARTE</name>
<dbReference type="RefSeq" id="XP_001431089.1">
    <property type="nucleotide sequence ID" value="XM_001431052.1"/>
</dbReference>
<accession>A0BYS4</accession>
<sequence>MIFQSITLIHPSYNLNHSNSITKTKQRKKQDRLSQKSIKGNQNSSNQSKKMVLEQKYQDIFQNKYTLDLTCNSWNSSSNTQAMNLNQQITTFISEQQSQILIIYGEDCLGRITLAKQTEEFIWEKQNQTTIDIPIILFVYIDNLDVDKIEQNIQKYLNLKTEISISRNNNDYRFLFLIIIQEDQDTYQIIKSINQMVKLISTQVYPKSKII</sequence>
<reference evidence="2 3" key="1">
    <citation type="journal article" date="2006" name="Nature">
        <title>Global trends of whole-genome duplications revealed by the ciliate Paramecium tetraurelia.</title>
        <authorList>
            <consortium name="Genoscope"/>
            <person name="Aury J.-M."/>
            <person name="Jaillon O."/>
            <person name="Duret L."/>
            <person name="Noel B."/>
            <person name="Jubin C."/>
            <person name="Porcel B.M."/>
            <person name="Segurens B."/>
            <person name="Daubin V."/>
            <person name="Anthouard V."/>
            <person name="Aiach N."/>
            <person name="Arnaiz O."/>
            <person name="Billaut A."/>
            <person name="Beisson J."/>
            <person name="Blanc I."/>
            <person name="Bouhouche K."/>
            <person name="Camara F."/>
            <person name="Duharcourt S."/>
            <person name="Guigo R."/>
            <person name="Gogendeau D."/>
            <person name="Katinka M."/>
            <person name="Keller A.-M."/>
            <person name="Kissmehl R."/>
            <person name="Klotz C."/>
            <person name="Koll F."/>
            <person name="Le Moue A."/>
            <person name="Lepere C."/>
            <person name="Malinsky S."/>
            <person name="Nowacki M."/>
            <person name="Nowak J.K."/>
            <person name="Plattner H."/>
            <person name="Poulain J."/>
            <person name="Ruiz F."/>
            <person name="Serrano V."/>
            <person name="Zagulski M."/>
            <person name="Dessen P."/>
            <person name="Betermier M."/>
            <person name="Weissenbach J."/>
            <person name="Scarpelli C."/>
            <person name="Schachter V."/>
            <person name="Sperling L."/>
            <person name="Meyer E."/>
            <person name="Cohen J."/>
            <person name="Wincker P."/>
        </authorList>
    </citation>
    <scope>NUCLEOTIDE SEQUENCE [LARGE SCALE GENOMIC DNA]</scope>
    <source>
        <strain evidence="2 3">Stock d4-2</strain>
    </source>
</reference>
<protein>
    <submittedName>
        <fullName evidence="2">Uncharacterized protein</fullName>
    </submittedName>
</protein>
<evidence type="ECO:0000256" key="1">
    <source>
        <dbReference type="SAM" id="MobiDB-lite"/>
    </source>
</evidence>
<organism evidence="2 3">
    <name type="scientific">Paramecium tetraurelia</name>
    <dbReference type="NCBI Taxonomy" id="5888"/>
    <lineage>
        <taxon>Eukaryota</taxon>
        <taxon>Sar</taxon>
        <taxon>Alveolata</taxon>
        <taxon>Ciliophora</taxon>
        <taxon>Intramacronucleata</taxon>
        <taxon>Oligohymenophorea</taxon>
        <taxon>Peniculida</taxon>
        <taxon>Parameciidae</taxon>
        <taxon>Paramecium</taxon>
    </lineage>
</organism>